<protein>
    <submittedName>
        <fullName evidence="1">Uncharacterized protein</fullName>
    </submittedName>
</protein>
<comment type="caution">
    <text evidence="1">The sequence shown here is derived from an EMBL/GenBank/DDBJ whole genome shotgun (WGS) entry which is preliminary data.</text>
</comment>
<accession>A0ABU7M0F7</accession>
<evidence type="ECO:0000313" key="2">
    <source>
        <dbReference type="Proteomes" id="UP001310692"/>
    </source>
</evidence>
<keyword evidence="2" id="KW-1185">Reference proteome</keyword>
<reference evidence="1 2" key="1">
    <citation type="submission" date="2024-01" db="EMBL/GenBank/DDBJ databases">
        <title>Hyphobacterium bacterium isolated from marine sediment.</title>
        <authorList>
            <person name="Zhao S."/>
        </authorList>
    </citation>
    <scope>NUCLEOTIDE SEQUENCE [LARGE SCALE GENOMIC DNA]</scope>
    <source>
        <strain evidence="1 2">Y60-23</strain>
    </source>
</reference>
<evidence type="ECO:0000313" key="1">
    <source>
        <dbReference type="EMBL" id="MEE2567278.1"/>
    </source>
</evidence>
<organism evidence="1 2">
    <name type="scientific">Hyphobacterium marinum</name>
    <dbReference type="NCBI Taxonomy" id="3116574"/>
    <lineage>
        <taxon>Bacteria</taxon>
        <taxon>Pseudomonadati</taxon>
        <taxon>Pseudomonadota</taxon>
        <taxon>Alphaproteobacteria</taxon>
        <taxon>Maricaulales</taxon>
        <taxon>Maricaulaceae</taxon>
        <taxon>Hyphobacterium</taxon>
    </lineage>
</organism>
<sequence>MMFRNDPQPGPSGMAAMLRRLPAPLFLALGAFAALKAVSAPDPWPALAGAIAGGWLLGRLTRRPQ</sequence>
<name>A0ABU7M0F7_9PROT</name>
<gene>
    <name evidence="1" type="ORF">V0U35_11375</name>
</gene>
<dbReference type="Proteomes" id="UP001310692">
    <property type="component" value="Unassembled WGS sequence"/>
</dbReference>
<proteinExistence type="predicted"/>
<dbReference type="RefSeq" id="WP_330196838.1">
    <property type="nucleotide sequence ID" value="NZ_JAZDRO010000005.1"/>
</dbReference>
<dbReference type="EMBL" id="JAZDRO010000005">
    <property type="protein sequence ID" value="MEE2567278.1"/>
    <property type="molecule type" value="Genomic_DNA"/>
</dbReference>